<organism evidence="2 3">
    <name type="scientific">Selenomonas montiformis</name>
    <dbReference type="NCBI Taxonomy" id="2652285"/>
    <lineage>
        <taxon>Bacteria</taxon>
        <taxon>Bacillati</taxon>
        <taxon>Bacillota</taxon>
        <taxon>Negativicutes</taxon>
        <taxon>Selenomonadales</taxon>
        <taxon>Selenomonadaceae</taxon>
        <taxon>Selenomonas</taxon>
    </lineage>
</organism>
<keyword evidence="3" id="KW-1185">Reference proteome</keyword>
<evidence type="ECO:0008006" key="4">
    <source>
        <dbReference type="Google" id="ProtNLM"/>
    </source>
</evidence>
<evidence type="ECO:0000313" key="3">
    <source>
        <dbReference type="Proteomes" id="UP000430222"/>
    </source>
</evidence>
<keyword evidence="1" id="KW-0732">Signal</keyword>
<feature type="signal peptide" evidence="1">
    <location>
        <begin position="1"/>
        <end position="25"/>
    </location>
</feature>
<name>A0A6I2UWD5_9FIRM</name>
<dbReference type="Proteomes" id="UP000430222">
    <property type="component" value="Unassembled WGS sequence"/>
</dbReference>
<protein>
    <recommendedName>
        <fullName evidence="4">PEGA domain-containing protein</fullName>
    </recommendedName>
</protein>
<reference evidence="2 3" key="1">
    <citation type="submission" date="2019-08" db="EMBL/GenBank/DDBJ databases">
        <title>In-depth cultivation of the pig gut microbiome towards novel bacterial diversity and tailored functional studies.</title>
        <authorList>
            <person name="Wylensek D."/>
            <person name="Hitch T.C.A."/>
            <person name="Clavel T."/>
        </authorList>
    </citation>
    <scope>NUCLEOTIDE SEQUENCE [LARGE SCALE GENOMIC DNA]</scope>
    <source>
        <strain evidence="3">WCA-380-WT-3B3</strain>
    </source>
</reference>
<dbReference type="RefSeq" id="WP_154620549.1">
    <property type="nucleotide sequence ID" value="NZ_CBCTNG010000007.1"/>
</dbReference>
<dbReference type="EMBL" id="VUNL01000005">
    <property type="protein sequence ID" value="MSV24685.1"/>
    <property type="molecule type" value="Genomic_DNA"/>
</dbReference>
<evidence type="ECO:0000256" key="1">
    <source>
        <dbReference type="SAM" id="SignalP"/>
    </source>
</evidence>
<proteinExistence type="predicted"/>
<gene>
    <name evidence="2" type="ORF">FYJ78_05705</name>
</gene>
<evidence type="ECO:0000313" key="2">
    <source>
        <dbReference type="EMBL" id="MSV24685.1"/>
    </source>
</evidence>
<accession>A0A6I2UWD5</accession>
<comment type="caution">
    <text evidence="2">The sequence shown here is derived from an EMBL/GenBank/DDBJ whole genome shotgun (WGS) entry which is preliminary data.</text>
</comment>
<sequence>MNFRKLCSALLSAALVVSSMGMAGAAVPTTVQDKLAVIEKDTYGTEQTGALTERIDKLEKDYDGTHRSGSMMARVDAIYNEVYTNSTKPSVLADLNAIEWNIDHEVSMNSVEKRVADMEMTISGKTEEGTYKQRIRKLSRLSFGSEALPIERTSVPANTLIKVALVDPVNAKHLKAGDIVRFKVSSDVIVNGRLVFAKGAPGEGTVKSVKQAKNFGRNAKVDIDFNKAKSIDGTYVDTFVGEEAQKEMKNMAMAAGASLAGIAILGPIGIIGGAFVNGKNIDLPAGTEFYIQTKSANTLYGVATTLAQ</sequence>
<dbReference type="AlphaFoldDB" id="A0A6I2UWD5"/>
<feature type="chain" id="PRO_5026099263" description="PEGA domain-containing protein" evidence="1">
    <location>
        <begin position="26"/>
        <end position="308"/>
    </location>
</feature>